<dbReference type="SUPFAM" id="SSF48452">
    <property type="entry name" value="TPR-like"/>
    <property type="match status" value="1"/>
</dbReference>
<evidence type="ECO:0000313" key="3">
    <source>
        <dbReference type="Proteomes" id="UP000030661"/>
    </source>
</evidence>
<dbReference type="SMART" id="SM00287">
    <property type="entry name" value="SH3b"/>
    <property type="match status" value="1"/>
</dbReference>
<dbReference type="Gene3D" id="2.30.30.40">
    <property type="entry name" value="SH3 Domains"/>
    <property type="match status" value="1"/>
</dbReference>
<protein>
    <recommendedName>
        <fullName evidence="1">SH3b domain-containing protein</fullName>
    </recommendedName>
</protein>
<gene>
    <name evidence="2" type="ORF">U27_05858</name>
</gene>
<name>A0A081C2S8_VECG1</name>
<dbReference type="InterPro" id="IPR011990">
    <property type="entry name" value="TPR-like_helical_dom_sf"/>
</dbReference>
<dbReference type="AlphaFoldDB" id="A0A081C2S8"/>
<dbReference type="eggNOG" id="COG0515">
    <property type="taxonomic scope" value="Bacteria"/>
</dbReference>
<dbReference type="Gene3D" id="1.25.40.10">
    <property type="entry name" value="Tetratricopeptide repeat domain"/>
    <property type="match status" value="1"/>
</dbReference>
<dbReference type="InterPro" id="IPR003646">
    <property type="entry name" value="SH3-like_bac-type"/>
</dbReference>
<organism evidence="2">
    <name type="scientific">Vecturithrix granuli</name>
    <dbReference type="NCBI Taxonomy" id="1499967"/>
    <lineage>
        <taxon>Bacteria</taxon>
        <taxon>Candidatus Moduliflexota</taxon>
        <taxon>Candidatus Vecturitrichia</taxon>
        <taxon>Candidatus Vecturitrichales</taxon>
        <taxon>Candidatus Vecturitrichaceae</taxon>
        <taxon>Candidatus Vecturithrix</taxon>
    </lineage>
</organism>
<dbReference type="HOGENOM" id="CLU_751563_0_0_0"/>
<keyword evidence="3" id="KW-1185">Reference proteome</keyword>
<evidence type="ECO:0000259" key="1">
    <source>
        <dbReference type="PROSITE" id="PS51781"/>
    </source>
</evidence>
<dbReference type="Proteomes" id="UP000030661">
    <property type="component" value="Unassembled WGS sequence"/>
</dbReference>
<evidence type="ECO:0000313" key="2">
    <source>
        <dbReference type="EMBL" id="GAK58883.1"/>
    </source>
</evidence>
<reference evidence="2" key="1">
    <citation type="journal article" date="2015" name="PeerJ">
        <title>First genomic representation of candidate bacterial phylum KSB3 points to enhanced environmental sensing as a trigger of wastewater bulking.</title>
        <authorList>
            <person name="Sekiguchi Y."/>
            <person name="Ohashi A."/>
            <person name="Parks D.H."/>
            <person name="Yamauchi T."/>
            <person name="Tyson G.W."/>
            <person name="Hugenholtz P."/>
        </authorList>
    </citation>
    <scope>NUCLEOTIDE SEQUENCE [LARGE SCALE GENOMIC DNA]</scope>
</reference>
<dbReference type="eggNOG" id="COG3063">
    <property type="taxonomic scope" value="Bacteria"/>
</dbReference>
<dbReference type="EMBL" id="DF820468">
    <property type="protein sequence ID" value="GAK58883.1"/>
    <property type="molecule type" value="Genomic_DNA"/>
</dbReference>
<feature type="domain" description="SH3b" evidence="1">
    <location>
        <begin position="24"/>
        <end position="86"/>
    </location>
</feature>
<dbReference type="STRING" id="1499967.U27_05858"/>
<accession>A0A081C2S8</accession>
<proteinExistence type="predicted"/>
<dbReference type="Pfam" id="PF08239">
    <property type="entry name" value="SH3_3"/>
    <property type="match status" value="1"/>
</dbReference>
<sequence length="368" mass="42020">MKTKRWFQTGLLLLLALYGEVSGAEMLIITGDQLNVRSGPARTHDVVAVVKKEEKYKILQKQGEWYQISVEGTLGWVFEQAVKVLYDTSLQEVLAQADHYFQINQFTTPPEANAYDLYRKVLQLDPENAHAQKRIKQMAHTYKLWAEQASQQGEYEKARTFYQRYLFLIPEDQEVLSLLQQTEHPSAISGNALQIRRLRSDPLVCSKQGITAMVQKYGFHHPADWSKHGLSFSITGNMRHDYKLMNAQGVQVILDHATGLMWQQNAAANSMSWPAAFEHVTNFNRQGYAGYTDWRVPTIEELASLIEPEKTLTKLYLTPMFGTIPLWCWSADRADSGQKAWYVSFSGGGIQELELDSALFVLAVRTYQ</sequence>
<dbReference type="InterPro" id="IPR011460">
    <property type="entry name" value="Lcl_C"/>
</dbReference>
<dbReference type="PROSITE" id="PS51781">
    <property type="entry name" value="SH3B"/>
    <property type="match status" value="1"/>
</dbReference>
<dbReference type="Pfam" id="PF07603">
    <property type="entry name" value="Lcl_C"/>
    <property type="match status" value="1"/>
</dbReference>